<keyword evidence="4" id="KW-1185">Reference proteome</keyword>
<feature type="transmembrane region" description="Helical" evidence="2">
    <location>
        <begin position="296"/>
        <end position="318"/>
    </location>
</feature>
<feature type="region of interest" description="Disordered" evidence="1">
    <location>
        <begin position="1"/>
        <end position="30"/>
    </location>
</feature>
<sequence length="623" mass="68227">MPMPMMTSPVQPVQPSQPHDASVHPEDGAASLASAELERRVALLEAQLAQVLKENNRLTPVSPRGALATAAEAPPGDSSVALSVQAEVMEKRKSVKSVVTESPMEDDFPMCPSIWDAAILICLGSSSAPGWDVRLSDKVMIMMMFCCNIVMQVVFLFAIATTMNGDPYKGDTISSMKYQRLFEGHSYELMDRTSMSSRIERVCNQNWHNRLTSTFTSTKVYLQIGGFGIPGQFICLVAVGIWSLTMAKEIRATLDQLGALLMLPSLNQVSSEDCSGQIIASDDGYTIPRMSNRQKIFVTLGVFIPRLLISLTALVVGTTFLADTAIVSELILNCCALEIVHCVDELVFESLVSRKLQQLVQKTRIRYLKQKSVCLSFITPESAGEGTPEEGSKSQLLMCGRMFYLMVILIIAWVTTLQPLVGLAETAYEAVCGRQLDVAYVTHPAAGLPVFAEIRAETKASSISCFYAAQHEAIAMRVGFDPVHFPRNDTLNELLNGTHPLCTSLDDYCPNVPLTQLTALNNVAGEVFDTDMCGDEEVLLQVLRLTCGSPDWSNHHGIEALAQIYSCADVRPYCVCNSVTCVEEDYQNGTHSNVSMSWEWAEVLAGICAQTCKKCRTPVVVAR</sequence>
<evidence type="ECO:0000313" key="3">
    <source>
        <dbReference type="EMBL" id="CAK8994156.1"/>
    </source>
</evidence>
<comment type="caution">
    <text evidence="3">The sequence shown here is derived from an EMBL/GenBank/DDBJ whole genome shotgun (WGS) entry which is preliminary data.</text>
</comment>
<feature type="transmembrane region" description="Helical" evidence="2">
    <location>
        <begin position="139"/>
        <end position="160"/>
    </location>
</feature>
<protein>
    <submittedName>
        <fullName evidence="3">Uncharacterized protein</fullName>
    </submittedName>
</protein>
<gene>
    <name evidence="3" type="ORF">CCMP2556_LOCUS3534</name>
</gene>
<name>A0ABP0HVD9_9DINO</name>
<proteinExistence type="predicted"/>
<organism evidence="3 4">
    <name type="scientific">Durusdinium trenchii</name>
    <dbReference type="NCBI Taxonomy" id="1381693"/>
    <lineage>
        <taxon>Eukaryota</taxon>
        <taxon>Sar</taxon>
        <taxon>Alveolata</taxon>
        <taxon>Dinophyceae</taxon>
        <taxon>Suessiales</taxon>
        <taxon>Symbiodiniaceae</taxon>
        <taxon>Durusdinium</taxon>
    </lineage>
</organism>
<evidence type="ECO:0000256" key="2">
    <source>
        <dbReference type="SAM" id="Phobius"/>
    </source>
</evidence>
<feature type="transmembrane region" description="Helical" evidence="2">
    <location>
        <begin position="402"/>
        <end position="421"/>
    </location>
</feature>
<feature type="compositionally biased region" description="Low complexity" evidence="1">
    <location>
        <begin position="8"/>
        <end position="18"/>
    </location>
</feature>
<dbReference type="EMBL" id="CAXAMN010001403">
    <property type="protein sequence ID" value="CAK8994156.1"/>
    <property type="molecule type" value="Genomic_DNA"/>
</dbReference>
<dbReference type="Proteomes" id="UP001642484">
    <property type="component" value="Unassembled WGS sequence"/>
</dbReference>
<keyword evidence="2" id="KW-0472">Membrane</keyword>
<keyword evidence="2" id="KW-0812">Transmembrane</keyword>
<evidence type="ECO:0000256" key="1">
    <source>
        <dbReference type="SAM" id="MobiDB-lite"/>
    </source>
</evidence>
<reference evidence="3 4" key="1">
    <citation type="submission" date="2024-02" db="EMBL/GenBank/DDBJ databases">
        <authorList>
            <person name="Chen Y."/>
            <person name="Shah S."/>
            <person name="Dougan E. K."/>
            <person name="Thang M."/>
            <person name="Chan C."/>
        </authorList>
    </citation>
    <scope>NUCLEOTIDE SEQUENCE [LARGE SCALE GENOMIC DNA]</scope>
</reference>
<evidence type="ECO:0000313" key="4">
    <source>
        <dbReference type="Proteomes" id="UP001642484"/>
    </source>
</evidence>
<feature type="transmembrane region" description="Helical" evidence="2">
    <location>
        <begin position="220"/>
        <end position="244"/>
    </location>
</feature>
<accession>A0ABP0HVD9</accession>
<keyword evidence="2" id="KW-1133">Transmembrane helix</keyword>